<dbReference type="InterPro" id="IPR015915">
    <property type="entry name" value="Kelch-typ_b-propeller"/>
</dbReference>
<keyword evidence="7" id="KW-1185">Reference proteome</keyword>
<evidence type="ECO:0000256" key="4">
    <source>
        <dbReference type="SAM" id="Phobius"/>
    </source>
</evidence>
<feature type="transmembrane region" description="Helical" evidence="4">
    <location>
        <begin position="439"/>
        <end position="459"/>
    </location>
</feature>
<keyword evidence="4" id="KW-0472">Membrane</keyword>
<dbReference type="PANTHER" id="PTHR46093">
    <property type="entry name" value="ACYL-COA-BINDING DOMAIN-CONTAINING PROTEIN 5"/>
    <property type="match status" value="1"/>
</dbReference>
<gene>
    <name evidence="6" type="ORF">INT46_001024</name>
</gene>
<dbReference type="PANTHER" id="PTHR46093:SF18">
    <property type="entry name" value="FIBRONECTIN TYPE-III DOMAIN-CONTAINING PROTEIN"/>
    <property type="match status" value="1"/>
</dbReference>
<feature type="region of interest" description="Disordered" evidence="3">
    <location>
        <begin position="535"/>
        <end position="584"/>
    </location>
</feature>
<dbReference type="SUPFAM" id="SSF117281">
    <property type="entry name" value="Kelch motif"/>
    <property type="match status" value="2"/>
</dbReference>
<evidence type="ECO:0000256" key="1">
    <source>
        <dbReference type="ARBA" id="ARBA00022441"/>
    </source>
</evidence>
<evidence type="ECO:0008006" key="8">
    <source>
        <dbReference type="Google" id="ProtNLM"/>
    </source>
</evidence>
<feature type="compositionally biased region" description="Polar residues" evidence="3">
    <location>
        <begin position="535"/>
        <end position="546"/>
    </location>
</feature>
<accession>A0A8H7RB11</accession>
<organism evidence="6 7">
    <name type="scientific">Mucor plumbeus</name>
    <dbReference type="NCBI Taxonomy" id="97098"/>
    <lineage>
        <taxon>Eukaryota</taxon>
        <taxon>Fungi</taxon>
        <taxon>Fungi incertae sedis</taxon>
        <taxon>Mucoromycota</taxon>
        <taxon>Mucoromycotina</taxon>
        <taxon>Mucoromycetes</taxon>
        <taxon>Mucorales</taxon>
        <taxon>Mucorineae</taxon>
        <taxon>Mucoraceae</taxon>
        <taxon>Mucor</taxon>
    </lineage>
</organism>
<keyword evidence="5" id="KW-0732">Signal</keyword>
<dbReference type="EMBL" id="JAEPRC010000129">
    <property type="protein sequence ID" value="KAG2207438.1"/>
    <property type="molecule type" value="Genomic_DNA"/>
</dbReference>
<dbReference type="Proteomes" id="UP000650833">
    <property type="component" value="Unassembled WGS sequence"/>
</dbReference>
<feature type="compositionally biased region" description="Polar residues" evidence="3">
    <location>
        <begin position="562"/>
        <end position="573"/>
    </location>
</feature>
<reference evidence="6" key="1">
    <citation type="submission" date="2020-12" db="EMBL/GenBank/DDBJ databases">
        <title>Metabolic potential, ecology and presence of endohyphal bacteria is reflected in genomic diversity of Mucoromycotina.</title>
        <authorList>
            <person name="Muszewska A."/>
            <person name="Okrasinska A."/>
            <person name="Steczkiewicz K."/>
            <person name="Drgas O."/>
            <person name="Orlowska M."/>
            <person name="Perlinska-Lenart U."/>
            <person name="Aleksandrzak-Piekarczyk T."/>
            <person name="Szatraj K."/>
            <person name="Zielenkiewicz U."/>
            <person name="Pilsyk S."/>
            <person name="Malc E."/>
            <person name="Mieczkowski P."/>
            <person name="Kruszewska J.S."/>
            <person name="Biernat P."/>
            <person name="Pawlowska J."/>
        </authorList>
    </citation>
    <scope>NUCLEOTIDE SEQUENCE</scope>
    <source>
        <strain evidence="6">CBS 226.32</strain>
    </source>
</reference>
<evidence type="ECO:0000256" key="2">
    <source>
        <dbReference type="ARBA" id="ARBA00022737"/>
    </source>
</evidence>
<evidence type="ECO:0000256" key="5">
    <source>
        <dbReference type="SAM" id="SignalP"/>
    </source>
</evidence>
<keyword evidence="1" id="KW-0880">Kelch repeat</keyword>
<sequence>MSRSILLFLSLTFSLTTTILAQTAARANTCCGLMSGKIYCYGGFIFSSATEFKLDNVMNVLDITNSSGVSSSDLQNMWKSVSYIPNNVDLTARTDPQCLIISDQNRMIINGGFISATKQLTDINIMYNALQNTWYARESYSESPYGKREMYYGSASYVPGKGAAFYGGFEVFINTSWTVPYTNVSIFNFANDQSRTIGYSQVSYFDPDNNASAWNTPVPLTTDVDEFSARHASVFDPVNKLLLFMGGEYRTSNPPQQNSVQRSYSYIKAFNTETNTWSFLNLTGDVPTAGRIYSTLTLLPSTNRHVLLYGGEIDDSVALDYCFVLNLDTKNWTRQTITAPAGTTLSRTRHSSVLVNNNTLFVMWGTDGNKVGTSSVLILNVTNPDAITMSNTYVDPNAANAGDGNVGAGGDLSSGGLSSGAKAGIAVACVVAVSFKYTYIHIYIYIKAILGALVFWFYVRNKKKNEKIRTQQQKLTEQQQSEYYNRSDVEPMEVDWDQIETKYMEMPTTSLGNNTTTTGTERFGASPSSIASTTIVNGGANSSATPAVQPDGVEVHHPHTIDSPNDNTQTSIQPPRVLKPDGGY</sequence>
<keyword evidence="2" id="KW-0677">Repeat</keyword>
<proteinExistence type="predicted"/>
<evidence type="ECO:0000313" key="6">
    <source>
        <dbReference type="EMBL" id="KAG2207438.1"/>
    </source>
</evidence>
<feature type="chain" id="PRO_5034915394" description="Galactose oxidase" evidence="5">
    <location>
        <begin position="22"/>
        <end position="584"/>
    </location>
</feature>
<dbReference type="OrthoDB" id="2275515at2759"/>
<evidence type="ECO:0000313" key="7">
    <source>
        <dbReference type="Proteomes" id="UP000650833"/>
    </source>
</evidence>
<name>A0A8H7RB11_9FUNG</name>
<feature type="signal peptide" evidence="5">
    <location>
        <begin position="1"/>
        <end position="21"/>
    </location>
</feature>
<keyword evidence="4" id="KW-0812">Transmembrane</keyword>
<comment type="caution">
    <text evidence="6">The sequence shown here is derived from an EMBL/GenBank/DDBJ whole genome shotgun (WGS) entry which is preliminary data.</text>
</comment>
<keyword evidence="4" id="KW-1133">Transmembrane helix</keyword>
<dbReference type="Gene3D" id="2.120.10.80">
    <property type="entry name" value="Kelch-type beta propeller"/>
    <property type="match status" value="2"/>
</dbReference>
<dbReference type="AlphaFoldDB" id="A0A8H7RB11"/>
<evidence type="ECO:0000256" key="3">
    <source>
        <dbReference type="SAM" id="MobiDB-lite"/>
    </source>
</evidence>
<protein>
    <recommendedName>
        <fullName evidence="8">Galactose oxidase</fullName>
    </recommendedName>
</protein>